<dbReference type="EMBL" id="FQVN01000003">
    <property type="protein sequence ID" value="SHF29471.1"/>
    <property type="molecule type" value="Genomic_DNA"/>
</dbReference>
<gene>
    <name evidence="3" type="ORF">SAMN05444320_103112</name>
</gene>
<sequence length="407" mass="42739">MIPGQRVPARQSTVVRGVARRRARPHRHPAADQGGPVPWSRLRRVLAVRPDNLGDVVMLTPALRALRRALPVEARVDLLASPAGAAARQLLPGVDGMLVVSPSWQDASGQPEADPVRAAWREHALVKMVAARDYDAMVVFTSARQSPWPAAHVGMLAGIGVRAVHSTEFAGAVATHWVTPPSDRYHQVDRCLHLLSALGVPDAGRELELRVPADAEVAATTALGRAGLPPGAPFALLAPGASCATRRYPAERFAVAARQLAEAGLPTIVTGSHREDALVAQVVAAAGHSSVRALGQVGVPVLAAIVASARVVLCNNSGCLHLADALGTPVVVAYSGSERLGDMRPRSVPAALLRRSVPCSPCRQFRCPYALECLDIEPDELSVAALRLAGGRSGRREPVSAGEGRSG</sequence>
<dbReference type="PANTHER" id="PTHR30160:SF7">
    <property type="entry name" value="ADP-HEPTOSE--LPS HEPTOSYLTRANSFERASE 2"/>
    <property type="match status" value="1"/>
</dbReference>
<dbReference type="Proteomes" id="UP000184501">
    <property type="component" value="Unassembled WGS sequence"/>
</dbReference>
<evidence type="ECO:0000313" key="4">
    <source>
        <dbReference type="Proteomes" id="UP000184501"/>
    </source>
</evidence>
<organism evidence="3 4">
    <name type="scientific">Streptoalloteichus hindustanus</name>
    <dbReference type="NCBI Taxonomy" id="2017"/>
    <lineage>
        <taxon>Bacteria</taxon>
        <taxon>Bacillati</taxon>
        <taxon>Actinomycetota</taxon>
        <taxon>Actinomycetes</taxon>
        <taxon>Pseudonocardiales</taxon>
        <taxon>Pseudonocardiaceae</taxon>
        <taxon>Streptoalloteichus</taxon>
    </lineage>
</organism>
<evidence type="ECO:0000256" key="2">
    <source>
        <dbReference type="ARBA" id="ARBA00022679"/>
    </source>
</evidence>
<keyword evidence="1" id="KW-0328">Glycosyltransferase</keyword>
<dbReference type="STRING" id="2017.SAMN05444320_103112"/>
<name>A0A1M5AGR4_STRHI</name>
<dbReference type="CDD" id="cd03789">
    <property type="entry name" value="GT9_LPS_heptosyltransferase"/>
    <property type="match status" value="1"/>
</dbReference>
<dbReference type="Gene3D" id="3.40.50.2000">
    <property type="entry name" value="Glycogen Phosphorylase B"/>
    <property type="match status" value="2"/>
</dbReference>
<keyword evidence="4" id="KW-1185">Reference proteome</keyword>
<accession>A0A1M5AGR4</accession>
<evidence type="ECO:0000313" key="3">
    <source>
        <dbReference type="EMBL" id="SHF29471.1"/>
    </source>
</evidence>
<dbReference type="GO" id="GO:0008713">
    <property type="term" value="F:ADP-heptose-lipopolysaccharide heptosyltransferase activity"/>
    <property type="evidence" value="ECO:0007669"/>
    <property type="project" value="TreeGrafter"/>
</dbReference>
<keyword evidence="2 3" id="KW-0808">Transferase</keyword>
<dbReference type="PANTHER" id="PTHR30160">
    <property type="entry name" value="TETRAACYLDISACCHARIDE 4'-KINASE-RELATED"/>
    <property type="match status" value="1"/>
</dbReference>
<dbReference type="AlphaFoldDB" id="A0A1M5AGR4"/>
<evidence type="ECO:0000256" key="1">
    <source>
        <dbReference type="ARBA" id="ARBA00022676"/>
    </source>
</evidence>
<dbReference type="InterPro" id="IPR051199">
    <property type="entry name" value="LPS_LOS_Heptosyltrfase"/>
</dbReference>
<dbReference type="InterPro" id="IPR002201">
    <property type="entry name" value="Glyco_trans_9"/>
</dbReference>
<protein>
    <submittedName>
        <fullName evidence="3">ADP-heptose:LPS heptosyltransferase</fullName>
    </submittedName>
</protein>
<dbReference type="RefSeq" id="WP_200797448.1">
    <property type="nucleotide sequence ID" value="NZ_FQVN01000003.1"/>
</dbReference>
<dbReference type="Pfam" id="PF01075">
    <property type="entry name" value="Glyco_transf_9"/>
    <property type="match status" value="1"/>
</dbReference>
<dbReference type="GO" id="GO:0005829">
    <property type="term" value="C:cytosol"/>
    <property type="evidence" value="ECO:0007669"/>
    <property type="project" value="TreeGrafter"/>
</dbReference>
<proteinExistence type="predicted"/>
<dbReference type="SUPFAM" id="SSF53756">
    <property type="entry name" value="UDP-Glycosyltransferase/glycogen phosphorylase"/>
    <property type="match status" value="1"/>
</dbReference>
<reference evidence="3 4" key="1">
    <citation type="submission" date="2016-11" db="EMBL/GenBank/DDBJ databases">
        <authorList>
            <person name="Jaros S."/>
            <person name="Januszkiewicz K."/>
            <person name="Wedrychowicz H."/>
        </authorList>
    </citation>
    <scope>NUCLEOTIDE SEQUENCE [LARGE SCALE GENOMIC DNA]</scope>
    <source>
        <strain evidence="3 4">DSM 44523</strain>
    </source>
</reference>
<dbReference type="GO" id="GO:0009244">
    <property type="term" value="P:lipopolysaccharide core region biosynthetic process"/>
    <property type="evidence" value="ECO:0007669"/>
    <property type="project" value="TreeGrafter"/>
</dbReference>